<dbReference type="InterPro" id="IPR036770">
    <property type="entry name" value="Ankyrin_rpt-contain_sf"/>
</dbReference>
<accession>A0A0R3UFU4</accession>
<dbReference type="PANTHER" id="PTHR24183:SF1">
    <property type="entry name" value="FIBRONECTIN TYPE 3 AND ANKYRIN REPEAT DOMAINS PROTEIN 1"/>
    <property type="match status" value="1"/>
</dbReference>
<reference evidence="2 3" key="1">
    <citation type="submission" date="2018-10" db="EMBL/GenBank/DDBJ databases">
        <authorList>
            <consortium name="Pathogen Informatics"/>
        </authorList>
    </citation>
    <scope>NUCLEOTIDE SEQUENCE [LARGE SCALE GENOMIC DNA]</scope>
</reference>
<dbReference type="OrthoDB" id="9995210at2759"/>
<dbReference type="Gene3D" id="1.25.40.20">
    <property type="entry name" value="Ankyrin repeat-containing domain"/>
    <property type="match status" value="2"/>
</dbReference>
<dbReference type="STRING" id="53468.A0A0R3UFU4"/>
<dbReference type="SMART" id="SM00248">
    <property type="entry name" value="ANK"/>
    <property type="match status" value="5"/>
</dbReference>
<organism evidence="2 3">
    <name type="scientific">Mesocestoides corti</name>
    <name type="common">Flatworm</name>
    <dbReference type="NCBI Taxonomy" id="53468"/>
    <lineage>
        <taxon>Eukaryota</taxon>
        <taxon>Metazoa</taxon>
        <taxon>Spiralia</taxon>
        <taxon>Lophotrochozoa</taxon>
        <taxon>Platyhelminthes</taxon>
        <taxon>Cestoda</taxon>
        <taxon>Eucestoda</taxon>
        <taxon>Cyclophyllidea</taxon>
        <taxon>Mesocestoididae</taxon>
        <taxon>Mesocestoides</taxon>
    </lineage>
</organism>
<dbReference type="PROSITE" id="PS50088">
    <property type="entry name" value="ANK_REPEAT"/>
    <property type="match status" value="3"/>
</dbReference>
<dbReference type="PROSITE" id="PS50297">
    <property type="entry name" value="ANK_REP_REGION"/>
    <property type="match status" value="3"/>
</dbReference>
<dbReference type="GO" id="GO:0005634">
    <property type="term" value="C:nucleus"/>
    <property type="evidence" value="ECO:0007669"/>
    <property type="project" value="TreeGrafter"/>
</dbReference>
<dbReference type="PRINTS" id="PR01415">
    <property type="entry name" value="ANKYRIN"/>
</dbReference>
<gene>
    <name evidence="2" type="ORF">MCOS_LOCUS6019</name>
</gene>
<dbReference type="GO" id="GO:0042981">
    <property type="term" value="P:regulation of apoptotic process"/>
    <property type="evidence" value="ECO:0007669"/>
    <property type="project" value="TreeGrafter"/>
</dbReference>
<dbReference type="Pfam" id="PF12796">
    <property type="entry name" value="Ank_2"/>
    <property type="match status" value="2"/>
</dbReference>
<keyword evidence="1" id="KW-0040">ANK repeat</keyword>
<evidence type="ECO:0000313" key="2">
    <source>
        <dbReference type="EMBL" id="VDD80016.1"/>
    </source>
</evidence>
<dbReference type="SUPFAM" id="SSF48403">
    <property type="entry name" value="Ankyrin repeat"/>
    <property type="match status" value="1"/>
</dbReference>
<protein>
    <submittedName>
        <fullName evidence="2">Uncharacterized protein</fullName>
    </submittedName>
</protein>
<keyword evidence="3" id="KW-1185">Reference proteome</keyword>
<evidence type="ECO:0000313" key="3">
    <source>
        <dbReference type="Proteomes" id="UP000267029"/>
    </source>
</evidence>
<feature type="repeat" description="ANK" evidence="1">
    <location>
        <begin position="94"/>
        <end position="126"/>
    </location>
</feature>
<dbReference type="AlphaFoldDB" id="A0A0R3UFU4"/>
<dbReference type="EMBL" id="UXSR01005229">
    <property type="protein sequence ID" value="VDD80016.1"/>
    <property type="molecule type" value="Genomic_DNA"/>
</dbReference>
<feature type="repeat" description="ANK" evidence="1">
    <location>
        <begin position="61"/>
        <end position="93"/>
    </location>
</feature>
<dbReference type="Proteomes" id="UP000267029">
    <property type="component" value="Unassembled WGS sequence"/>
</dbReference>
<proteinExistence type="predicted"/>
<feature type="repeat" description="ANK" evidence="1">
    <location>
        <begin position="197"/>
        <end position="230"/>
    </location>
</feature>
<name>A0A0R3UFU4_MESCO</name>
<dbReference type="InterPro" id="IPR002110">
    <property type="entry name" value="Ankyrin_rpt"/>
</dbReference>
<evidence type="ECO:0000256" key="1">
    <source>
        <dbReference type="PROSITE-ProRule" id="PRU00023"/>
    </source>
</evidence>
<sequence>MRLRVMVDENFGPYGNVETFETPPEPMSAFDLHKAIKFEDMDALNAMLNESTSKIELTDQMDYTPLMVAVSRNNKAIIRLLLSYGANVNTANKLGKTALMLASNKGYIDIVEILIKKGVDVNAQDIHGMTALFYAVDGEFSNVVRALVRGNANVDHCEADNAHTPLIRLACLANNGNPKVGATLIECGANVNQQDKFGQTPLIHCAFHRNHADLAKVLLQHGADLSITNNVSYFLPLISDSASLTLILT</sequence>
<dbReference type="PANTHER" id="PTHR24183">
    <property type="entry name" value="FIBRONECTIN TYPE 3 AND ANKYRIN REPEAT DOMAINS PROTEIN 1"/>
    <property type="match status" value="1"/>
</dbReference>